<dbReference type="EMBL" id="JARKNE010000003">
    <property type="protein sequence ID" value="KAK5839577.1"/>
    <property type="molecule type" value="Genomic_DNA"/>
</dbReference>
<organism evidence="1 2">
    <name type="scientific">Gossypium arboreum</name>
    <name type="common">Tree cotton</name>
    <name type="synonym">Gossypium nanking</name>
    <dbReference type="NCBI Taxonomy" id="29729"/>
    <lineage>
        <taxon>Eukaryota</taxon>
        <taxon>Viridiplantae</taxon>
        <taxon>Streptophyta</taxon>
        <taxon>Embryophyta</taxon>
        <taxon>Tracheophyta</taxon>
        <taxon>Spermatophyta</taxon>
        <taxon>Magnoliopsida</taxon>
        <taxon>eudicotyledons</taxon>
        <taxon>Gunneridae</taxon>
        <taxon>Pentapetalae</taxon>
        <taxon>rosids</taxon>
        <taxon>malvids</taxon>
        <taxon>Malvales</taxon>
        <taxon>Malvaceae</taxon>
        <taxon>Malvoideae</taxon>
        <taxon>Gossypium</taxon>
    </lineage>
</organism>
<evidence type="ECO:0000313" key="2">
    <source>
        <dbReference type="Proteomes" id="UP001358586"/>
    </source>
</evidence>
<accession>A0ABR0QJT5</accession>
<proteinExistence type="predicted"/>
<protein>
    <submittedName>
        <fullName evidence="1">Uncharacterized protein</fullName>
    </submittedName>
</protein>
<evidence type="ECO:0000313" key="1">
    <source>
        <dbReference type="EMBL" id="KAK5839577.1"/>
    </source>
</evidence>
<dbReference type="Proteomes" id="UP001358586">
    <property type="component" value="Chromosome 3"/>
</dbReference>
<sequence>METILRALCDFQISFETLALVGINDGLLNVVLVSCIDWFKLATRTVDKDAFTSLMVLIWNLWNERNNAFLRGRITMPNLILDRVRGLHEVFHVHNLIH</sequence>
<name>A0ABR0QJT5_GOSAR</name>
<keyword evidence="2" id="KW-1185">Reference proteome</keyword>
<reference evidence="1 2" key="1">
    <citation type="submission" date="2023-03" db="EMBL/GenBank/DDBJ databases">
        <title>WGS of Gossypium arboreum.</title>
        <authorList>
            <person name="Yu D."/>
        </authorList>
    </citation>
    <scope>NUCLEOTIDE SEQUENCE [LARGE SCALE GENOMIC DNA]</scope>
    <source>
        <tissue evidence="1">Leaf</tissue>
    </source>
</reference>
<comment type="caution">
    <text evidence="1">The sequence shown here is derived from an EMBL/GenBank/DDBJ whole genome shotgun (WGS) entry which is preliminary data.</text>
</comment>
<gene>
    <name evidence="1" type="ORF">PVK06_008380</name>
</gene>